<keyword evidence="2" id="KW-1185">Reference proteome</keyword>
<dbReference type="InterPro" id="IPR047324">
    <property type="entry name" value="LbH_gamma_CA-like"/>
</dbReference>
<dbReference type="OrthoDB" id="9803036at2"/>
<sequence>MIADLADRRPQLDPDTFVASNATVVGSVTLHAGASVWFNAVIRGDAEQITIGSNSNIQDGAVVHADHGSPTVIGSNVTIGHQATVHGCTVGDNALIGINAVVLNNAVVGANSVIGANSLVPEGMVIPEGSLVMGSPAKVKRPLSEREIGFLALSAQHYADNGRRFKADMVVRSDE</sequence>
<dbReference type="InterPro" id="IPR050484">
    <property type="entry name" value="Transf_Hexapept/Carb_Anhydrase"/>
</dbReference>
<dbReference type="Pfam" id="PF00132">
    <property type="entry name" value="Hexapep"/>
    <property type="match status" value="1"/>
</dbReference>
<dbReference type="PANTHER" id="PTHR13061">
    <property type="entry name" value="DYNACTIN SUBUNIT P25"/>
    <property type="match status" value="1"/>
</dbReference>
<organism evidence="1 2">
    <name type="scientific">Gammaproteobacteria bacterium LSUCC0057</name>
    <dbReference type="NCBI Taxonomy" id="2559237"/>
    <lineage>
        <taxon>Bacteria</taxon>
        <taxon>Pseudomonadati</taxon>
        <taxon>Pseudomonadota</taxon>
        <taxon>Gammaproteobacteria</taxon>
        <taxon>Cellvibrionales</taxon>
        <taxon>Porticoccaceae</taxon>
        <taxon>SAR92 clade</taxon>
    </lineage>
</organism>
<dbReference type="EMBL" id="SPIA01000001">
    <property type="protein sequence ID" value="TFH69113.1"/>
    <property type="molecule type" value="Genomic_DNA"/>
</dbReference>
<dbReference type="InterPro" id="IPR011004">
    <property type="entry name" value="Trimer_LpxA-like_sf"/>
</dbReference>
<accession>A0A4Y8UPB1</accession>
<protein>
    <submittedName>
        <fullName evidence="1">Gamma carbonic anhydrase family protein</fullName>
    </submittedName>
</protein>
<proteinExistence type="predicted"/>
<dbReference type="InterPro" id="IPR001451">
    <property type="entry name" value="Hexapep"/>
</dbReference>
<comment type="caution">
    <text evidence="1">The sequence shown here is derived from an EMBL/GenBank/DDBJ whole genome shotgun (WGS) entry which is preliminary data.</text>
</comment>
<evidence type="ECO:0000313" key="1">
    <source>
        <dbReference type="EMBL" id="TFH69113.1"/>
    </source>
</evidence>
<dbReference type="Gene3D" id="2.160.10.10">
    <property type="entry name" value="Hexapeptide repeat proteins"/>
    <property type="match status" value="1"/>
</dbReference>
<gene>
    <name evidence="1" type="ORF">E3W66_04055</name>
</gene>
<name>A0A4Y8UPB1_9GAMM</name>
<dbReference type="CDD" id="cd04645">
    <property type="entry name" value="LbH_gamma_CA_like"/>
    <property type="match status" value="1"/>
</dbReference>
<dbReference type="AlphaFoldDB" id="A0A4Y8UPB1"/>
<reference evidence="1 2" key="1">
    <citation type="submission" date="2019-03" db="EMBL/GenBank/DDBJ databases">
        <title>Draft genome of Gammaproteobacteria bacterium LSUCC0057, a member of the SAR92 clade.</title>
        <authorList>
            <person name="Lanclos V.C."/>
            <person name="Doiron C."/>
            <person name="Henson M.W."/>
            <person name="Thrash J.C."/>
        </authorList>
    </citation>
    <scope>NUCLEOTIDE SEQUENCE [LARGE SCALE GENOMIC DNA]</scope>
    <source>
        <strain evidence="1 2">LSUCC0057</strain>
    </source>
</reference>
<evidence type="ECO:0000313" key="2">
    <source>
        <dbReference type="Proteomes" id="UP000298133"/>
    </source>
</evidence>
<dbReference type="Proteomes" id="UP000298133">
    <property type="component" value="Unassembled WGS sequence"/>
</dbReference>
<dbReference type="SUPFAM" id="SSF51161">
    <property type="entry name" value="Trimeric LpxA-like enzymes"/>
    <property type="match status" value="1"/>
</dbReference>
<dbReference type="PANTHER" id="PTHR13061:SF29">
    <property type="entry name" value="GAMMA CARBONIC ANHYDRASE-LIKE 1, MITOCHONDRIAL-RELATED"/>
    <property type="match status" value="1"/>
</dbReference>